<dbReference type="EMBL" id="BDGU01000001">
    <property type="protein sequence ID" value="GAV98644.1"/>
    <property type="molecule type" value="Genomic_DNA"/>
</dbReference>
<name>A0A1Q3DUH0_LENED</name>
<accession>A0A1Q3DUH0</accession>
<protein>
    <submittedName>
        <fullName evidence="1">Uncharacterized protein</fullName>
    </submittedName>
</protein>
<reference evidence="1 2" key="2">
    <citation type="submission" date="2017-02" db="EMBL/GenBank/DDBJ databases">
        <title>A genome survey and senescence transcriptome analysis in Lentinula edodes.</title>
        <authorList>
            <person name="Sakamoto Y."/>
            <person name="Nakade K."/>
            <person name="Sato S."/>
            <person name="Yoshida Y."/>
            <person name="Miyazaki K."/>
            <person name="Natsume S."/>
            <person name="Konno N."/>
        </authorList>
    </citation>
    <scope>NUCLEOTIDE SEQUENCE [LARGE SCALE GENOMIC DNA]</scope>
    <source>
        <strain evidence="1 2">NBRC 111202</strain>
    </source>
</reference>
<reference evidence="1 2" key="1">
    <citation type="submission" date="2016-08" db="EMBL/GenBank/DDBJ databases">
        <authorList>
            <consortium name="Lentinula edodes genome sequencing consortium"/>
            <person name="Sakamoto Y."/>
            <person name="Nakade K."/>
            <person name="Sato S."/>
            <person name="Yoshida Y."/>
            <person name="Miyazaki K."/>
            <person name="Natsume S."/>
            <person name="Konno N."/>
        </authorList>
    </citation>
    <scope>NUCLEOTIDE SEQUENCE [LARGE SCALE GENOMIC DNA]</scope>
    <source>
        <strain evidence="1 2">NBRC 111202</strain>
    </source>
</reference>
<dbReference type="Proteomes" id="UP000188533">
    <property type="component" value="Unassembled WGS sequence"/>
</dbReference>
<proteinExistence type="predicted"/>
<keyword evidence="2" id="KW-1185">Reference proteome</keyword>
<evidence type="ECO:0000313" key="2">
    <source>
        <dbReference type="Proteomes" id="UP000188533"/>
    </source>
</evidence>
<organism evidence="1 2">
    <name type="scientific">Lentinula edodes</name>
    <name type="common">Shiitake mushroom</name>
    <name type="synonym">Lentinus edodes</name>
    <dbReference type="NCBI Taxonomy" id="5353"/>
    <lineage>
        <taxon>Eukaryota</taxon>
        <taxon>Fungi</taxon>
        <taxon>Dikarya</taxon>
        <taxon>Basidiomycota</taxon>
        <taxon>Agaricomycotina</taxon>
        <taxon>Agaricomycetes</taxon>
        <taxon>Agaricomycetidae</taxon>
        <taxon>Agaricales</taxon>
        <taxon>Marasmiineae</taxon>
        <taxon>Omphalotaceae</taxon>
        <taxon>Lentinula</taxon>
    </lineage>
</organism>
<comment type="caution">
    <text evidence="1">The sequence shown here is derived from an EMBL/GenBank/DDBJ whole genome shotgun (WGS) entry which is preliminary data.</text>
</comment>
<sequence length="72" mass="8760">MTQSIIYLNRQFTNPSQYIISISFDCFRNQSNINDIGDWFWNTVKHNQHAHYFYRFDKLYPAKHNTFSNHAI</sequence>
<evidence type="ECO:0000313" key="1">
    <source>
        <dbReference type="EMBL" id="GAV98644.1"/>
    </source>
</evidence>
<dbReference type="AlphaFoldDB" id="A0A1Q3DUH0"/>
<gene>
    <name evidence="1" type="ORF">LENED_000033</name>
</gene>